<dbReference type="AlphaFoldDB" id="A0A7E4VVT8"/>
<accession>A0A7E4VVT8</accession>
<evidence type="ECO:0000313" key="1">
    <source>
        <dbReference type="Proteomes" id="UP000492821"/>
    </source>
</evidence>
<protein>
    <submittedName>
        <fullName evidence="2">SPATA6 domain-containing protein</fullName>
    </submittedName>
</protein>
<name>A0A7E4VVT8_PANRE</name>
<dbReference type="Proteomes" id="UP000492821">
    <property type="component" value="Unassembled WGS sequence"/>
</dbReference>
<dbReference type="WBParaSite" id="Pan_g3371.t1">
    <property type="protein sequence ID" value="Pan_g3371.t1"/>
    <property type="gene ID" value="Pan_g3371"/>
</dbReference>
<keyword evidence="1" id="KW-1185">Reference proteome</keyword>
<sequence length="242" mass="27429">MPYPIAKLPYGLRCRFTELATPAERYYFQVAAGSKDVCPPQLQPVEFVNYLTFTRIDSALEVTVDVLSKEPFDNDKLFHCNRDLILHKLNETDLTMEVVTSRLQCLYISYFNPTPAFIQKAGNVTRNVKFLSMVGMGSVAPKSICLSTVFTAFPDVEILKIDKLLPTSWMPKLELHQTTKLQTLDMNIRNVDAFIVRRMLAAGYSGNFPTKNSKKGDQNSRTKRMKKTKGISFDEVWLIGAA</sequence>
<proteinExistence type="predicted"/>
<organism evidence="1 2">
    <name type="scientific">Panagrellus redivivus</name>
    <name type="common">Microworm</name>
    <dbReference type="NCBI Taxonomy" id="6233"/>
    <lineage>
        <taxon>Eukaryota</taxon>
        <taxon>Metazoa</taxon>
        <taxon>Ecdysozoa</taxon>
        <taxon>Nematoda</taxon>
        <taxon>Chromadorea</taxon>
        <taxon>Rhabditida</taxon>
        <taxon>Tylenchina</taxon>
        <taxon>Panagrolaimomorpha</taxon>
        <taxon>Panagrolaimoidea</taxon>
        <taxon>Panagrolaimidae</taxon>
        <taxon>Panagrellus</taxon>
    </lineage>
</organism>
<reference evidence="1" key="1">
    <citation type="journal article" date="2013" name="Genetics">
        <title>The draft genome and transcriptome of Panagrellus redivivus are shaped by the harsh demands of a free-living lifestyle.</title>
        <authorList>
            <person name="Srinivasan J."/>
            <person name="Dillman A.R."/>
            <person name="Macchietto M.G."/>
            <person name="Heikkinen L."/>
            <person name="Lakso M."/>
            <person name="Fracchia K.M."/>
            <person name="Antoshechkin I."/>
            <person name="Mortazavi A."/>
            <person name="Wong G."/>
            <person name="Sternberg P.W."/>
        </authorList>
    </citation>
    <scope>NUCLEOTIDE SEQUENCE [LARGE SCALE GENOMIC DNA]</scope>
    <source>
        <strain evidence="1">MT8872</strain>
    </source>
</reference>
<reference evidence="2" key="2">
    <citation type="submission" date="2020-10" db="UniProtKB">
        <authorList>
            <consortium name="WormBaseParasite"/>
        </authorList>
    </citation>
    <scope>IDENTIFICATION</scope>
</reference>
<evidence type="ECO:0000313" key="2">
    <source>
        <dbReference type="WBParaSite" id="Pan_g3371.t1"/>
    </source>
</evidence>